<gene>
    <name evidence="11" type="ORF">BDK89_1436</name>
</gene>
<dbReference type="AlphaFoldDB" id="A0A4R7HXE9"/>
<evidence type="ECO:0000256" key="3">
    <source>
        <dbReference type="ARBA" id="ARBA00022448"/>
    </source>
</evidence>
<evidence type="ECO:0000256" key="4">
    <source>
        <dbReference type="ARBA" id="ARBA00022449"/>
    </source>
</evidence>
<comment type="caution">
    <text evidence="11">The sequence shown here is derived from an EMBL/GenBank/DDBJ whole genome shotgun (WGS) entry which is preliminary data.</text>
</comment>
<evidence type="ECO:0000313" key="12">
    <source>
        <dbReference type="Proteomes" id="UP000294558"/>
    </source>
</evidence>
<protein>
    <submittedName>
        <fullName evidence="11">Kef-type K+ transport system membrane component KefB</fullName>
    </submittedName>
</protein>
<evidence type="ECO:0000256" key="5">
    <source>
        <dbReference type="ARBA" id="ARBA00022692"/>
    </source>
</evidence>
<dbReference type="GO" id="GO:1902600">
    <property type="term" value="P:proton transmembrane transport"/>
    <property type="evidence" value="ECO:0007669"/>
    <property type="project" value="InterPro"/>
</dbReference>
<dbReference type="Proteomes" id="UP000294558">
    <property type="component" value="Unassembled WGS sequence"/>
</dbReference>
<comment type="similarity">
    <text evidence="2">Belongs to the monovalent cation:proton antiporter 2 (CPA2) transporter (TC 2.A.37) family.</text>
</comment>
<dbReference type="EMBL" id="SOAU01000001">
    <property type="protein sequence ID" value="TDT15857.1"/>
    <property type="molecule type" value="Genomic_DNA"/>
</dbReference>
<feature type="transmembrane region" description="Helical" evidence="9">
    <location>
        <begin position="337"/>
        <end position="356"/>
    </location>
</feature>
<evidence type="ECO:0000313" key="11">
    <source>
        <dbReference type="EMBL" id="TDT15857.1"/>
    </source>
</evidence>
<feature type="transmembrane region" description="Helical" evidence="9">
    <location>
        <begin position="277"/>
        <end position="295"/>
    </location>
</feature>
<dbReference type="PANTHER" id="PTHR43562:SF4">
    <property type="entry name" value="NA(+)_H(+) ANTIPORTER NHAS5"/>
    <property type="match status" value="1"/>
</dbReference>
<dbReference type="InterPro" id="IPR038770">
    <property type="entry name" value="Na+/solute_symporter_sf"/>
</dbReference>
<dbReference type="Gene3D" id="1.20.1530.20">
    <property type="match status" value="1"/>
</dbReference>
<evidence type="ECO:0000259" key="10">
    <source>
        <dbReference type="Pfam" id="PF00999"/>
    </source>
</evidence>
<feature type="transmembrane region" description="Helical" evidence="9">
    <location>
        <begin position="12"/>
        <end position="29"/>
    </location>
</feature>
<dbReference type="Pfam" id="PF00999">
    <property type="entry name" value="Na_H_Exchanger"/>
    <property type="match status" value="1"/>
</dbReference>
<dbReference type="GO" id="GO:0015297">
    <property type="term" value="F:antiporter activity"/>
    <property type="evidence" value="ECO:0007669"/>
    <property type="project" value="UniProtKB-KW"/>
</dbReference>
<feature type="transmembrane region" description="Helical" evidence="9">
    <location>
        <begin position="36"/>
        <end position="54"/>
    </location>
</feature>
<dbReference type="GO" id="GO:0016020">
    <property type="term" value="C:membrane"/>
    <property type="evidence" value="ECO:0007669"/>
    <property type="project" value="UniProtKB-SubCell"/>
</dbReference>
<comment type="subcellular location">
    <subcellularLocation>
        <location evidence="1">Membrane</location>
        <topology evidence="1">Multi-pass membrane protein</topology>
    </subcellularLocation>
</comment>
<feature type="transmembrane region" description="Helical" evidence="9">
    <location>
        <begin position="149"/>
        <end position="175"/>
    </location>
</feature>
<feature type="transmembrane region" description="Helical" evidence="9">
    <location>
        <begin position="368"/>
        <end position="387"/>
    </location>
</feature>
<evidence type="ECO:0000256" key="9">
    <source>
        <dbReference type="SAM" id="Phobius"/>
    </source>
</evidence>
<keyword evidence="6 9" id="KW-1133">Transmembrane helix</keyword>
<dbReference type="PANTHER" id="PTHR43562">
    <property type="entry name" value="NAPA-TYPE SODIUM/HYDROGEN ANTIPORTER"/>
    <property type="match status" value="1"/>
</dbReference>
<organism evidence="11 12">
    <name type="scientific">Ilumatobacter fluminis</name>
    <dbReference type="NCBI Taxonomy" id="467091"/>
    <lineage>
        <taxon>Bacteria</taxon>
        <taxon>Bacillati</taxon>
        <taxon>Actinomycetota</taxon>
        <taxon>Acidimicrobiia</taxon>
        <taxon>Acidimicrobiales</taxon>
        <taxon>Ilumatobacteraceae</taxon>
        <taxon>Ilumatobacter</taxon>
    </lineage>
</organism>
<name>A0A4R7HXE9_9ACTN</name>
<evidence type="ECO:0000256" key="2">
    <source>
        <dbReference type="ARBA" id="ARBA00005551"/>
    </source>
</evidence>
<keyword evidence="7" id="KW-0406">Ion transport</keyword>
<sequence length="667" mass="69720">MLASELKYSVELGLLLLGMTILLGPIVALKLRIPALIGLIAMGTIFGPYVLHWLRPGGFVATVGAAGLLYLMFIAGVELDLKEFNKRRNQAIAFGLLTFVVPFVLSVAVGAWYLDLGVNGAALVGAMWASHTLVAYPEVKASGHDRNPAVGLAVAATVITDVLALVVLAVAASSAAIDDTAEVQASAGEDGAVPLWLGLGILVVFCFVVIPRLTTWLFTHLLHARTERFMWALTAMAAGGVLSLLAGVEGLVGAFLAGLGINRNVPARGELMDRIEFFGNALFVPAFLVSVGLTIDPAAAFDPSTLWLAIVFTVVVLVGKGGAALIAGLVFKLDRTEAAMMAALTMGQAAATLAVAQVGISTGLFDERIFNAAVVTVVISVLITTYGTRFAAAKMGPPAVQVSRLGDHVLALTPVETGTAERCARLATAVANEDGGLVTPCAVSTRSLPRDEAKELLVGFEDALTHLGHDTEAVLRVAESLRAGVTELAEESDASVLFLPVPHERLRRELGLGDELARIGATAKVPCVAAAIGDPEWQRVVVITGDTRAFMTAEDTILAAEVAQRAAAGLELPLHVLVAEGTERPILEAEATYGSYELRAGATFDQLGDGDLVVVPGHVIADAGFVDRDHLRAGLTHLSMLVVADAGRLASIRPPLYPLTGTISATR</sequence>
<keyword evidence="4" id="KW-0050">Antiport</keyword>
<evidence type="ECO:0000256" key="1">
    <source>
        <dbReference type="ARBA" id="ARBA00004141"/>
    </source>
</evidence>
<evidence type="ECO:0000256" key="6">
    <source>
        <dbReference type="ARBA" id="ARBA00022989"/>
    </source>
</evidence>
<keyword evidence="12" id="KW-1185">Reference proteome</keyword>
<keyword evidence="8 9" id="KW-0472">Membrane</keyword>
<evidence type="ECO:0000256" key="8">
    <source>
        <dbReference type="ARBA" id="ARBA00023136"/>
    </source>
</evidence>
<feature type="transmembrane region" description="Helical" evidence="9">
    <location>
        <begin position="91"/>
        <end position="114"/>
    </location>
</feature>
<feature type="transmembrane region" description="Helical" evidence="9">
    <location>
        <begin position="230"/>
        <end position="257"/>
    </location>
</feature>
<feature type="domain" description="Cation/H+ exchanger transmembrane" evidence="10">
    <location>
        <begin position="19"/>
        <end position="390"/>
    </location>
</feature>
<keyword evidence="5 9" id="KW-0812">Transmembrane</keyword>
<feature type="transmembrane region" description="Helical" evidence="9">
    <location>
        <begin position="195"/>
        <end position="218"/>
    </location>
</feature>
<feature type="transmembrane region" description="Helical" evidence="9">
    <location>
        <begin position="60"/>
        <end position="79"/>
    </location>
</feature>
<evidence type="ECO:0000256" key="7">
    <source>
        <dbReference type="ARBA" id="ARBA00023065"/>
    </source>
</evidence>
<dbReference type="RefSeq" id="WP_243839242.1">
    <property type="nucleotide sequence ID" value="NZ_SOAU01000001.1"/>
</dbReference>
<proteinExistence type="inferred from homology"/>
<dbReference type="InterPro" id="IPR006153">
    <property type="entry name" value="Cation/H_exchanger_TM"/>
</dbReference>
<feature type="transmembrane region" description="Helical" evidence="9">
    <location>
        <begin position="307"/>
        <end position="331"/>
    </location>
</feature>
<reference evidence="11 12" key="1">
    <citation type="submission" date="2019-03" db="EMBL/GenBank/DDBJ databases">
        <title>Sequencing the genomes of 1000 actinobacteria strains.</title>
        <authorList>
            <person name="Klenk H.-P."/>
        </authorList>
    </citation>
    <scope>NUCLEOTIDE SEQUENCE [LARGE SCALE GENOMIC DNA]</scope>
    <source>
        <strain evidence="11 12">DSM 18936</strain>
    </source>
</reference>
<accession>A0A4R7HXE9</accession>
<keyword evidence="3" id="KW-0813">Transport</keyword>